<evidence type="ECO:0000256" key="3">
    <source>
        <dbReference type="ARBA" id="ARBA00023125"/>
    </source>
</evidence>
<dbReference type="InterPro" id="IPR006447">
    <property type="entry name" value="Myb_dom_plants"/>
</dbReference>
<evidence type="ECO:0000256" key="6">
    <source>
        <dbReference type="SAM" id="MobiDB-lite"/>
    </source>
</evidence>
<keyword evidence="11" id="KW-1185">Reference proteome</keyword>
<evidence type="ECO:0000256" key="2">
    <source>
        <dbReference type="ARBA" id="ARBA00023015"/>
    </source>
</evidence>
<dbReference type="PANTHER" id="PTHR12802">
    <property type="entry name" value="SWI/SNF COMPLEX-RELATED"/>
    <property type="match status" value="1"/>
</dbReference>
<evidence type="ECO:0000313" key="10">
    <source>
        <dbReference type="EMBL" id="KAI7757189.1"/>
    </source>
</evidence>
<sequence length="271" mass="30682">MVEDQSDGSWSKTGTNSRLDDRFLAGEEYAMKARKPYTITKQREKWTQEDHIRFLEALKLYGRSWRQIEEHMGNRTAVQIRSHAQKFFSKVVRESSQGTEGGPIEIPPPRAKRKPTHPYPRKVSVHLKQGTTCHGLSTTNHDNASPGLPKYVSTQSLKLFGKTVFVTGSTSPPCVDTLTTLPWNSMPSLVPECPKTRSLSGFRDLTYRVLQTSDRTKPTTQCGSQESENGEFGDKGEKCTMGFVPYKRCLIEESSMLTSEEREELRVMLCL</sequence>
<keyword evidence="5" id="KW-0539">Nucleus</keyword>
<dbReference type="PROSITE" id="PS51294">
    <property type="entry name" value="HTH_MYB"/>
    <property type="match status" value="1"/>
</dbReference>
<evidence type="ECO:0000256" key="1">
    <source>
        <dbReference type="ARBA" id="ARBA00004123"/>
    </source>
</evidence>
<dbReference type="Proteomes" id="UP001206925">
    <property type="component" value="Unassembled WGS sequence"/>
</dbReference>
<dbReference type="InterPro" id="IPR017930">
    <property type="entry name" value="Myb_dom"/>
</dbReference>
<organism evidence="10 11">
    <name type="scientific">Ambrosia artemisiifolia</name>
    <name type="common">Common ragweed</name>
    <dbReference type="NCBI Taxonomy" id="4212"/>
    <lineage>
        <taxon>Eukaryota</taxon>
        <taxon>Viridiplantae</taxon>
        <taxon>Streptophyta</taxon>
        <taxon>Embryophyta</taxon>
        <taxon>Tracheophyta</taxon>
        <taxon>Spermatophyta</taxon>
        <taxon>Magnoliopsida</taxon>
        <taxon>eudicotyledons</taxon>
        <taxon>Gunneridae</taxon>
        <taxon>Pentapetalae</taxon>
        <taxon>asterids</taxon>
        <taxon>campanulids</taxon>
        <taxon>Asterales</taxon>
        <taxon>Asteraceae</taxon>
        <taxon>Asteroideae</taxon>
        <taxon>Heliantheae alliance</taxon>
        <taxon>Heliantheae</taxon>
        <taxon>Ambrosia</taxon>
    </lineage>
</organism>
<dbReference type="CDD" id="cd00167">
    <property type="entry name" value="SANT"/>
    <property type="match status" value="1"/>
</dbReference>
<dbReference type="Pfam" id="PF00249">
    <property type="entry name" value="Myb_DNA-binding"/>
    <property type="match status" value="1"/>
</dbReference>
<dbReference type="InterPro" id="IPR017884">
    <property type="entry name" value="SANT_dom"/>
</dbReference>
<evidence type="ECO:0000259" key="7">
    <source>
        <dbReference type="PROSITE" id="PS50090"/>
    </source>
</evidence>
<dbReference type="PANTHER" id="PTHR12802:SF175">
    <property type="entry name" value="PROTEIN REVEILLE 2"/>
    <property type="match status" value="1"/>
</dbReference>
<dbReference type="GO" id="GO:0010468">
    <property type="term" value="P:regulation of gene expression"/>
    <property type="evidence" value="ECO:0007669"/>
    <property type="project" value="UniProtKB-ARBA"/>
</dbReference>
<feature type="domain" description="HTH myb-type" evidence="9">
    <location>
        <begin position="38"/>
        <end position="92"/>
    </location>
</feature>
<gene>
    <name evidence="10" type="ORF">M8C21_003321</name>
</gene>
<keyword evidence="3" id="KW-0238">DNA-binding</keyword>
<feature type="compositionally biased region" description="Basic residues" evidence="6">
    <location>
        <begin position="110"/>
        <end position="119"/>
    </location>
</feature>
<dbReference type="SUPFAM" id="SSF46689">
    <property type="entry name" value="Homeodomain-like"/>
    <property type="match status" value="1"/>
</dbReference>
<proteinExistence type="predicted"/>
<dbReference type="NCBIfam" id="TIGR01557">
    <property type="entry name" value="myb_SHAQKYF"/>
    <property type="match status" value="1"/>
</dbReference>
<dbReference type="EMBL" id="JAMZMK010000164">
    <property type="protein sequence ID" value="KAI7757189.1"/>
    <property type="molecule type" value="Genomic_DNA"/>
</dbReference>
<evidence type="ECO:0000256" key="5">
    <source>
        <dbReference type="ARBA" id="ARBA00023242"/>
    </source>
</evidence>
<dbReference type="SMART" id="SM00717">
    <property type="entry name" value="SANT"/>
    <property type="match status" value="1"/>
</dbReference>
<evidence type="ECO:0000313" key="11">
    <source>
        <dbReference type="Proteomes" id="UP001206925"/>
    </source>
</evidence>
<comment type="caution">
    <text evidence="10">The sequence shown here is derived from an EMBL/GenBank/DDBJ whole genome shotgun (WGS) entry which is preliminary data.</text>
</comment>
<dbReference type="FunFam" id="1.10.10.60:FF:000023">
    <property type="entry name" value="protein REVEILLE 6 isoform X1"/>
    <property type="match status" value="1"/>
</dbReference>
<dbReference type="GO" id="GO:0003677">
    <property type="term" value="F:DNA binding"/>
    <property type="evidence" value="ECO:0007669"/>
    <property type="project" value="UniProtKB-KW"/>
</dbReference>
<protein>
    <submittedName>
        <fullName evidence="10">Uncharacterized protein</fullName>
    </submittedName>
</protein>
<dbReference type="InterPro" id="IPR001005">
    <property type="entry name" value="SANT/Myb"/>
</dbReference>
<dbReference type="PROSITE" id="PS50090">
    <property type="entry name" value="MYB_LIKE"/>
    <property type="match status" value="1"/>
</dbReference>
<keyword evidence="2" id="KW-0805">Transcription regulation</keyword>
<dbReference type="GO" id="GO:0005634">
    <property type="term" value="C:nucleus"/>
    <property type="evidence" value="ECO:0007669"/>
    <property type="project" value="UniProtKB-SubCell"/>
</dbReference>
<reference evidence="10" key="1">
    <citation type="submission" date="2022-06" db="EMBL/GenBank/DDBJ databases">
        <title>Uncovering the hologenomic basis of an extraordinary plant invasion.</title>
        <authorList>
            <person name="Bieker V.C."/>
            <person name="Martin M.D."/>
            <person name="Gilbert T."/>
            <person name="Hodgins K."/>
            <person name="Battlay P."/>
            <person name="Petersen B."/>
            <person name="Wilson J."/>
        </authorList>
    </citation>
    <scope>NUCLEOTIDE SEQUENCE</scope>
    <source>
        <strain evidence="10">AA19_3_7</strain>
        <tissue evidence="10">Leaf</tissue>
    </source>
</reference>
<feature type="domain" description="SANT" evidence="8">
    <location>
        <begin position="41"/>
        <end position="92"/>
    </location>
</feature>
<accession>A0AAD5DCX2</accession>
<name>A0AAD5DCX2_AMBAR</name>
<evidence type="ECO:0000256" key="4">
    <source>
        <dbReference type="ARBA" id="ARBA00023163"/>
    </source>
</evidence>
<dbReference type="AlphaFoldDB" id="A0AAD5DCX2"/>
<evidence type="ECO:0000259" key="8">
    <source>
        <dbReference type="PROSITE" id="PS51293"/>
    </source>
</evidence>
<feature type="region of interest" description="Disordered" evidence="6">
    <location>
        <begin position="93"/>
        <end position="119"/>
    </location>
</feature>
<dbReference type="Gene3D" id="1.10.10.60">
    <property type="entry name" value="Homeodomain-like"/>
    <property type="match status" value="1"/>
</dbReference>
<comment type="subcellular location">
    <subcellularLocation>
        <location evidence="1">Nucleus</location>
    </subcellularLocation>
</comment>
<dbReference type="PROSITE" id="PS51293">
    <property type="entry name" value="SANT"/>
    <property type="match status" value="1"/>
</dbReference>
<dbReference type="InterPro" id="IPR009057">
    <property type="entry name" value="Homeodomain-like_sf"/>
</dbReference>
<feature type="domain" description="Myb-like" evidence="7">
    <location>
        <begin position="38"/>
        <end position="88"/>
    </location>
</feature>
<keyword evidence="4" id="KW-0804">Transcription</keyword>
<evidence type="ECO:0000259" key="9">
    <source>
        <dbReference type="PROSITE" id="PS51294"/>
    </source>
</evidence>